<dbReference type="KEGG" id="pprt:ET464_15525"/>
<proteinExistence type="predicted"/>
<accession>A0A4P6EZ78</accession>
<feature type="transmembrane region" description="Helical" evidence="1">
    <location>
        <begin position="114"/>
        <end position="134"/>
    </location>
</feature>
<keyword evidence="1" id="KW-0812">Transmembrane</keyword>
<feature type="transmembrane region" description="Helical" evidence="1">
    <location>
        <begin position="66"/>
        <end position="88"/>
    </location>
</feature>
<gene>
    <name evidence="2" type="ORF">ET464_15525</name>
</gene>
<dbReference type="EMBL" id="CP035492">
    <property type="protein sequence ID" value="QAY67583.1"/>
    <property type="molecule type" value="Genomic_DNA"/>
</dbReference>
<keyword evidence="1" id="KW-0472">Membrane</keyword>
<keyword evidence="1" id="KW-1133">Transmembrane helix</keyword>
<feature type="transmembrane region" description="Helical" evidence="1">
    <location>
        <begin position="28"/>
        <end position="45"/>
    </location>
</feature>
<evidence type="ECO:0000313" key="3">
    <source>
        <dbReference type="Proteomes" id="UP000293568"/>
    </source>
</evidence>
<reference evidence="2 3" key="1">
    <citation type="submission" date="2019-01" db="EMBL/GenBank/DDBJ databases">
        <title>Genome sequencing of strain FW100M-2.</title>
        <authorList>
            <person name="Heo J."/>
            <person name="Kim S.-J."/>
            <person name="Kim J.-S."/>
            <person name="Hong S.-B."/>
            <person name="Kwon S.-W."/>
        </authorList>
    </citation>
    <scope>NUCLEOTIDE SEQUENCE [LARGE SCALE GENOMIC DNA]</scope>
    <source>
        <strain evidence="2 3">FW100M-2</strain>
    </source>
</reference>
<dbReference type="RefSeq" id="WP_129442385.1">
    <property type="nucleotide sequence ID" value="NZ_CP035492.1"/>
</dbReference>
<dbReference type="OrthoDB" id="2663140at2"/>
<evidence type="ECO:0008006" key="4">
    <source>
        <dbReference type="Google" id="ProtNLM"/>
    </source>
</evidence>
<dbReference type="AlphaFoldDB" id="A0A4P6EZ78"/>
<organism evidence="2 3">
    <name type="scientific">Paenibacillus protaetiae</name>
    <dbReference type="NCBI Taxonomy" id="2509456"/>
    <lineage>
        <taxon>Bacteria</taxon>
        <taxon>Bacillati</taxon>
        <taxon>Bacillota</taxon>
        <taxon>Bacilli</taxon>
        <taxon>Bacillales</taxon>
        <taxon>Paenibacillaceae</taxon>
        <taxon>Paenibacillus</taxon>
    </lineage>
</organism>
<dbReference type="Proteomes" id="UP000293568">
    <property type="component" value="Chromosome"/>
</dbReference>
<protein>
    <recommendedName>
        <fullName evidence="4">HPP family protein</fullName>
    </recommendedName>
</protein>
<keyword evidence="3" id="KW-1185">Reference proteome</keyword>
<evidence type="ECO:0000313" key="2">
    <source>
        <dbReference type="EMBL" id="QAY67583.1"/>
    </source>
</evidence>
<sequence length="156" mass="17117">MNIKVIAVGIYIAFIYWLSLHVSFLDTLFFPALGAFGFLFAARSFHLAEYCKITLGAVVSSLAGTLLYLIYPGTVTLFINVLFAIWLIKRMKWNAPPIVAVAIIPFFSHSPYHVLVPVSVLVSLAGLTALLYAAELIAARWPKTAAAKREQPDMAG</sequence>
<feature type="transmembrane region" description="Helical" evidence="1">
    <location>
        <begin position="5"/>
        <end position="22"/>
    </location>
</feature>
<name>A0A4P6EZ78_9BACL</name>
<evidence type="ECO:0000256" key="1">
    <source>
        <dbReference type="SAM" id="Phobius"/>
    </source>
</evidence>